<evidence type="ECO:0000256" key="1">
    <source>
        <dbReference type="SAM" id="MobiDB-lite"/>
    </source>
</evidence>
<dbReference type="AlphaFoldDB" id="W9QQM7"/>
<dbReference type="KEGG" id="mnt:21395181"/>
<proteinExistence type="predicted"/>
<feature type="region of interest" description="Disordered" evidence="1">
    <location>
        <begin position="1"/>
        <end position="34"/>
    </location>
</feature>
<sequence length="159" mass="18070">MELLKSHGCQSTDDQDMNAAPSPPRTDGEIMSSLMRNDQRERIKCWWEYSKPKKKRGLHQGNKIISPQLFKDHDDHHFNGGLACTIENPSDQICPALLFPLVYHFCQAMVGVDEMSLLKKEAAANFIMCSSWGDNHGTRKEQHQHVHCLALSEIGLVRN</sequence>
<dbReference type="Proteomes" id="UP000030645">
    <property type="component" value="Unassembled WGS sequence"/>
</dbReference>
<accession>W9QQM7</accession>
<organism evidence="2 3">
    <name type="scientific">Morus notabilis</name>
    <dbReference type="NCBI Taxonomy" id="981085"/>
    <lineage>
        <taxon>Eukaryota</taxon>
        <taxon>Viridiplantae</taxon>
        <taxon>Streptophyta</taxon>
        <taxon>Embryophyta</taxon>
        <taxon>Tracheophyta</taxon>
        <taxon>Spermatophyta</taxon>
        <taxon>Magnoliopsida</taxon>
        <taxon>eudicotyledons</taxon>
        <taxon>Gunneridae</taxon>
        <taxon>Pentapetalae</taxon>
        <taxon>rosids</taxon>
        <taxon>fabids</taxon>
        <taxon>Rosales</taxon>
        <taxon>Moraceae</taxon>
        <taxon>Moreae</taxon>
        <taxon>Morus</taxon>
    </lineage>
</organism>
<evidence type="ECO:0000313" key="3">
    <source>
        <dbReference type="Proteomes" id="UP000030645"/>
    </source>
</evidence>
<evidence type="ECO:0000313" key="2">
    <source>
        <dbReference type="EMBL" id="EXB37883.1"/>
    </source>
</evidence>
<keyword evidence="3" id="KW-1185">Reference proteome</keyword>
<reference evidence="3" key="1">
    <citation type="submission" date="2013-01" db="EMBL/GenBank/DDBJ databases">
        <title>Draft Genome Sequence of a Mulberry Tree, Morus notabilis C.K. Schneid.</title>
        <authorList>
            <person name="He N."/>
            <person name="Zhao S."/>
        </authorList>
    </citation>
    <scope>NUCLEOTIDE SEQUENCE</scope>
</reference>
<gene>
    <name evidence="2" type="ORF">L484_011944</name>
</gene>
<dbReference type="EMBL" id="KE343663">
    <property type="protein sequence ID" value="EXB37883.1"/>
    <property type="molecule type" value="Genomic_DNA"/>
</dbReference>
<name>W9QQM7_9ROSA</name>
<protein>
    <submittedName>
        <fullName evidence="2">Uncharacterized protein</fullName>
    </submittedName>
</protein>